<evidence type="ECO:0000313" key="1">
    <source>
        <dbReference type="EMBL" id="ETO82494.1"/>
    </source>
</evidence>
<evidence type="ECO:0000313" key="2">
    <source>
        <dbReference type="Proteomes" id="UP000028582"/>
    </source>
</evidence>
<sequence>MFVVGDNCAVNKRLAHLMGVPLVGCASHRLNLAVRRFLKPYEEDLEQVQTLMRRLRTITQASKLRLKTSLRPKLRNETRWGSTFAMLGRYLALREYISADDDELAEVMPSPAANRRLKALLVEMADVESISKKLQSIDLNLLDDRDLLNGLLEIKPSLSHYLAPNSDIVHSPDFELGVVKVLGGQAKRLSRAERSALQSFLRRSTTATCEEEEAAKLGFADRILKRRKVEAEPSAYILLHAIPPTSNIVERLFSVARMVLRYERNRLTPLVLEMILFLKVNSLYWDVTTVDVCV</sequence>
<dbReference type="AlphaFoldDB" id="A0A081AUD3"/>
<comment type="caution">
    <text evidence="1">The sequence shown here is derived from an EMBL/GenBank/DDBJ whole genome shotgun (WGS) entry which is preliminary data.</text>
</comment>
<dbReference type="SUPFAM" id="SSF53098">
    <property type="entry name" value="Ribonuclease H-like"/>
    <property type="match status" value="1"/>
</dbReference>
<proteinExistence type="predicted"/>
<reference evidence="1 2" key="1">
    <citation type="submission" date="2013-11" db="EMBL/GenBank/DDBJ databases">
        <title>The Genome Sequence of Phytophthora parasitica P1976.</title>
        <authorList>
            <consortium name="The Broad Institute Genomics Platform"/>
            <person name="Russ C."/>
            <person name="Tyler B."/>
            <person name="Panabieres F."/>
            <person name="Shan W."/>
            <person name="Tripathy S."/>
            <person name="Grunwald N."/>
            <person name="Machado M."/>
            <person name="Johnson C.S."/>
            <person name="Walker B."/>
            <person name="Young S."/>
            <person name="Zeng Q."/>
            <person name="Gargeya S."/>
            <person name="Fitzgerald M."/>
            <person name="Haas B."/>
            <person name="Abouelleil A."/>
            <person name="Allen A.W."/>
            <person name="Alvarado L."/>
            <person name="Arachchi H.M."/>
            <person name="Berlin A.M."/>
            <person name="Chapman S.B."/>
            <person name="Gainer-Dewar J."/>
            <person name="Goldberg J."/>
            <person name="Griggs A."/>
            <person name="Gujja S."/>
            <person name="Hansen M."/>
            <person name="Howarth C."/>
            <person name="Imamovic A."/>
            <person name="Ireland A."/>
            <person name="Larimer J."/>
            <person name="McCowan C."/>
            <person name="Murphy C."/>
            <person name="Pearson M."/>
            <person name="Poon T.W."/>
            <person name="Priest M."/>
            <person name="Roberts A."/>
            <person name="Saif S."/>
            <person name="Shea T."/>
            <person name="Sisk P."/>
            <person name="Sykes S."/>
            <person name="Wortman J."/>
            <person name="Nusbaum C."/>
            <person name="Birren B."/>
        </authorList>
    </citation>
    <scope>NUCLEOTIDE SEQUENCE [LARGE SCALE GENOMIC DNA]</scope>
    <source>
        <strain evidence="1 2">P1976</strain>
    </source>
</reference>
<organism evidence="1 2">
    <name type="scientific">Phytophthora nicotianae P1976</name>
    <dbReference type="NCBI Taxonomy" id="1317066"/>
    <lineage>
        <taxon>Eukaryota</taxon>
        <taxon>Sar</taxon>
        <taxon>Stramenopiles</taxon>
        <taxon>Oomycota</taxon>
        <taxon>Peronosporomycetes</taxon>
        <taxon>Peronosporales</taxon>
        <taxon>Peronosporaceae</taxon>
        <taxon>Phytophthora</taxon>
    </lineage>
</organism>
<accession>A0A081AUD3</accession>
<evidence type="ECO:0008006" key="3">
    <source>
        <dbReference type="Google" id="ProtNLM"/>
    </source>
</evidence>
<dbReference type="InterPro" id="IPR012337">
    <property type="entry name" value="RNaseH-like_sf"/>
</dbReference>
<dbReference type="PANTHER" id="PTHR40866:SF1">
    <property type="entry name" value="BED-TYPE DOMAIN-CONTAINING PROTEIN"/>
    <property type="match status" value="1"/>
</dbReference>
<dbReference type="EMBL" id="ANJA01000689">
    <property type="protein sequence ID" value="ETO82494.1"/>
    <property type="molecule type" value="Genomic_DNA"/>
</dbReference>
<gene>
    <name evidence="1" type="ORF">F444_03367</name>
</gene>
<dbReference type="PANTHER" id="PTHR40866">
    <property type="entry name" value="BED-TYPE DOMAIN-CONTAINING PROTEIN"/>
    <property type="match status" value="1"/>
</dbReference>
<name>A0A081AUD3_PHYNI</name>
<dbReference type="Proteomes" id="UP000028582">
    <property type="component" value="Unassembled WGS sequence"/>
</dbReference>
<protein>
    <recommendedName>
        <fullName evidence="3">HAT C-terminal dimerisation domain-containing protein</fullName>
    </recommendedName>
</protein>